<dbReference type="EMBL" id="PVNL01000105">
    <property type="protein sequence ID" value="PRQ03976.1"/>
    <property type="molecule type" value="Genomic_DNA"/>
</dbReference>
<evidence type="ECO:0000256" key="12">
    <source>
        <dbReference type="SAM" id="MobiDB-lite"/>
    </source>
</evidence>
<keyword evidence="5" id="KW-0732">Signal</keyword>
<keyword evidence="6" id="KW-0378">Hydrolase</keyword>
<feature type="region of interest" description="Disordered" evidence="12">
    <location>
        <begin position="29"/>
        <end position="48"/>
    </location>
</feature>
<comment type="similarity">
    <text evidence="10">Belongs to the peptidase M15 family.</text>
</comment>
<evidence type="ECO:0000256" key="10">
    <source>
        <dbReference type="ARBA" id="ARBA00093448"/>
    </source>
</evidence>
<keyword evidence="7" id="KW-0862">Zinc</keyword>
<keyword evidence="3" id="KW-0645">Protease</keyword>
<evidence type="ECO:0000256" key="4">
    <source>
        <dbReference type="ARBA" id="ARBA00022723"/>
    </source>
</evidence>
<name>A0A2S9YG39_9BACT</name>
<evidence type="ECO:0000256" key="2">
    <source>
        <dbReference type="ARBA" id="ARBA00004776"/>
    </source>
</evidence>
<dbReference type="InterPro" id="IPR010275">
    <property type="entry name" value="MepK"/>
</dbReference>
<comment type="cofactor">
    <cofactor evidence="1">
        <name>Zn(2+)</name>
        <dbReference type="ChEBI" id="CHEBI:29105"/>
    </cofactor>
</comment>
<evidence type="ECO:0000256" key="11">
    <source>
        <dbReference type="ARBA" id="ARBA00093666"/>
    </source>
</evidence>
<dbReference type="OrthoDB" id="9782994at2"/>
<evidence type="ECO:0000256" key="1">
    <source>
        <dbReference type="ARBA" id="ARBA00001947"/>
    </source>
</evidence>
<dbReference type="AlphaFoldDB" id="A0A2S9YG39"/>
<reference evidence="13 14" key="1">
    <citation type="submission" date="2018-03" db="EMBL/GenBank/DDBJ databases">
        <title>Draft Genome Sequences of the Obligatory Marine Myxobacteria Enhygromyxa salina SWB007.</title>
        <authorList>
            <person name="Poehlein A."/>
            <person name="Moghaddam J.A."/>
            <person name="Harms H."/>
            <person name="Alanjari M."/>
            <person name="Koenig G.M."/>
            <person name="Daniel R."/>
            <person name="Schaeberle T.F."/>
        </authorList>
    </citation>
    <scope>NUCLEOTIDE SEQUENCE [LARGE SCALE GENOMIC DNA]</scope>
    <source>
        <strain evidence="13 14">SWB007</strain>
    </source>
</reference>
<evidence type="ECO:0000256" key="5">
    <source>
        <dbReference type="ARBA" id="ARBA00022729"/>
    </source>
</evidence>
<dbReference type="GO" id="GO:0008237">
    <property type="term" value="F:metallopeptidase activity"/>
    <property type="evidence" value="ECO:0007669"/>
    <property type="project" value="UniProtKB-KW"/>
</dbReference>
<accession>A0A2S9YG39</accession>
<evidence type="ECO:0000256" key="3">
    <source>
        <dbReference type="ARBA" id="ARBA00022670"/>
    </source>
</evidence>
<protein>
    <recommendedName>
        <fullName evidence="11">Murein endopeptidase K</fullName>
    </recommendedName>
</protein>
<dbReference type="InterPro" id="IPR009045">
    <property type="entry name" value="Zn_M74/Hedgehog-like"/>
</dbReference>
<keyword evidence="8" id="KW-0482">Metalloprotease</keyword>
<dbReference type="Proteomes" id="UP000238823">
    <property type="component" value="Unassembled WGS sequence"/>
</dbReference>
<evidence type="ECO:0000256" key="9">
    <source>
        <dbReference type="ARBA" id="ARBA00023316"/>
    </source>
</evidence>
<organism evidence="13 14">
    <name type="scientific">Enhygromyxa salina</name>
    <dbReference type="NCBI Taxonomy" id="215803"/>
    <lineage>
        <taxon>Bacteria</taxon>
        <taxon>Pseudomonadati</taxon>
        <taxon>Myxococcota</taxon>
        <taxon>Polyangia</taxon>
        <taxon>Nannocystales</taxon>
        <taxon>Nannocystaceae</taxon>
        <taxon>Enhygromyxa</taxon>
    </lineage>
</organism>
<evidence type="ECO:0000256" key="7">
    <source>
        <dbReference type="ARBA" id="ARBA00022833"/>
    </source>
</evidence>
<dbReference type="Gene3D" id="3.30.1380.10">
    <property type="match status" value="1"/>
</dbReference>
<evidence type="ECO:0000313" key="14">
    <source>
        <dbReference type="Proteomes" id="UP000238823"/>
    </source>
</evidence>
<proteinExistence type="inferred from homology"/>
<sequence length="192" mass="20817">MLTLALAAVLAQAPQAQVSSKKEAYLADKQAARTGRPARAGQRADQPVWANNLRTHEIRALTGPAGVADGPAGQADRSGFFRCWFTHGQGPIPAALVARINAAAAHFDVREVRIISGYRAPKYNLLLAKKGHEVANNSQHTDANAIDFFLPGVETRALYDWLLAVHPGGVGFYPVSEFVHIDLGRKRTWRGT</sequence>
<dbReference type="PANTHER" id="PTHR37425:SF1">
    <property type="entry name" value="OUTER MEMBRANE PROTEIN"/>
    <property type="match status" value="1"/>
</dbReference>
<evidence type="ECO:0000256" key="8">
    <source>
        <dbReference type="ARBA" id="ARBA00023049"/>
    </source>
</evidence>
<dbReference type="GO" id="GO:0046872">
    <property type="term" value="F:metal ion binding"/>
    <property type="evidence" value="ECO:0007669"/>
    <property type="project" value="UniProtKB-KW"/>
</dbReference>
<dbReference type="Pfam" id="PF05951">
    <property type="entry name" value="Peptidase_M15_2"/>
    <property type="match status" value="1"/>
</dbReference>
<comment type="caution">
    <text evidence="13">The sequence shown here is derived from an EMBL/GenBank/DDBJ whole genome shotgun (WGS) entry which is preliminary data.</text>
</comment>
<dbReference type="GO" id="GO:0006508">
    <property type="term" value="P:proteolysis"/>
    <property type="evidence" value="ECO:0007669"/>
    <property type="project" value="UniProtKB-KW"/>
</dbReference>
<keyword evidence="9" id="KW-0961">Cell wall biogenesis/degradation</keyword>
<gene>
    <name evidence="13" type="ORF">ENSA7_51730</name>
</gene>
<dbReference type="PANTHER" id="PTHR37425">
    <property type="match status" value="1"/>
</dbReference>
<keyword evidence="4" id="KW-0479">Metal-binding</keyword>
<evidence type="ECO:0000313" key="13">
    <source>
        <dbReference type="EMBL" id="PRQ03976.1"/>
    </source>
</evidence>
<comment type="pathway">
    <text evidence="2">Cell wall biogenesis; cell wall polysaccharide biosynthesis.</text>
</comment>
<evidence type="ECO:0000256" key="6">
    <source>
        <dbReference type="ARBA" id="ARBA00022801"/>
    </source>
</evidence>
<dbReference type="GO" id="GO:0071555">
    <property type="term" value="P:cell wall organization"/>
    <property type="evidence" value="ECO:0007669"/>
    <property type="project" value="UniProtKB-KW"/>
</dbReference>
<dbReference type="RefSeq" id="WP_106092066.1">
    <property type="nucleotide sequence ID" value="NZ_PVNL01000105.1"/>
</dbReference>
<dbReference type="SUPFAM" id="SSF55166">
    <property type="entry name" value="Hedgehog/DD-peptidase"/>
    <property type="match status" value="1"/>
</dbReference>